<dbReference type="EMBL" id="MGEJ01000009">
    <property type="protein sequence ID" value="OGL81185.1"/>
    <property type="molecule type" value="Genomic_DNA"/>
</dbReference>
<reference evidence="1 2" key="1">
    <citation type="journal article" date="2016" name="Nat. Commun.">
        <title>Thousands of microbial genomes shed light on interconnected biogeochemical processes in an aquifer system.</title>
        <authorList>
            <person name="Anantharaman K."/>
            <person name="Brown C.T."/>
            <person name="Hug L.A."/>
            <person name="Sharon I."/>
            <person name="Castelle C.J."/>
            <person name="Probst A.J."/>
            <person name="Thomas B.C."/>
            <person name="Singh A."/>
            <person name="Wilkins M.J."/>
            <person name="Karaoz U."/>
            <person name="Brodie E.L."/>
            <person name="Williams K.H."/>
            <person name="Hubbard S.S."/>
            <person name="Banfield J.F."/>
        </authorList>
    </citation>
    <scope>NUCLEOTIDE SEQUENCE [LARGE SCALE GENOMIC DNA]</scope>
</reference>
<evidence type="ECO:0000313" key="1">
    <source>
        <dbReference type="EMBL" id="OGL81185.1"/>
    </source>
</evidence>
<sequence>MGNAKRFVPLILFLLLVASVAGNAMLYKKLRVLKQNPQMLAQEENKALVAKVGQLIVLPEGEEPTVATVNEPEKLKDQPFFANAKQGDKVLIYTKAKKAILYRTAENKIVEVAPVNIGEQPAVSAPEAPKE</sequence>
<dbReference type="Proteomes" id="UP000176897">
    <property type="component" value="Unassembled WGS sequence"/>
</dbReference>
<organism evidence="1 2">
    <name type="scientific">Candidatus Uhrbacteria bacterium RIFCSPLOWO2_01_FULL_47_24</name>
    <dbReference type="NCBI Taxonomy" id="1802401"/>
    <lineage>
        <taxon>Bacteria</taxon>
        <taxon>Candidatus Uhriibacteriota</taxon>
    </lineage>
</organism>
<dbReference type="STRING" id="1802401.A3B21_02755"/>
<dbReference type="AlphaFoldDB" id="A0A1F7USG1"/>
<comment type="caution">
    <text evidence="1">The sequence shown here is derived from an EMBL/GenBank/DDBJ whole genome shotgun (WGS) entry which is preliminary data.</text>
</comment>
<proteinExistence type="predicted"/>
<name>A0A1F7USG1_9BACT</name>
<evidence type="ECO:0000313" key="2">
    <source>
        <dbReference type="Proteomes" id="UP000176897"/>
    </source>
</evidence>
<accession>A0A1F7USG1</accession>
<gene>
    <name evidence="1" type="ORF">A3B21_02755</name>
</gene>
<protein>
    <submittedName>
        <fullName evidence="1">Uncharacterized protein</fullName>
    </submittedName>
</protein>